<evidence type="ECO:0000256" key="2">
    <source>
        <dbReference type="ARBA" id="ARBA00023082"/>
    </source>
</evidence>
<keyword evidence="4" id="KW-0804">Transcription</keyword>
<dbReference type="Pfam" id="PF04539">
    <property type="entry name" value="Sigma70_r3"/>
    <property type="match status" value="1"/>
</dbReference>
<keyword evidence="2" id="KW-0731">Sigma factor</keyword>
<dbReference type="GO" id="GO:0016987">
    <property type="term" value="F:sigma factor activity"/>
    <property type="evidence" value="ECO:0007669"/>
    <property type="project" value="UniProtKB-KW"/>
</dbReference>
<keyword evidence="7" id="KW-1185">Reference proteome</keyword>
<dbReference type="OrthoDB" id="9809557at2"/>
<sequence>MSANPSSMPLYEIYSKMKIYREYECKETATALLLHYEPIVRMAVGKIARSRPDLYEDLFQIGRMSLLRLFKQYDCTSEIPFEAYAMKSVIGHLKNYLRDKSWYVQVPRRIKEKSALVQRTVDELTVELERSPKIEEIAAKLDLTPEETIEILAGRDMYHYTSLDTPLSDEGDSATIADFIALPGNDYQAVERKLDLDEAMAELKPEEQQVLRLVFYEGLSQRQIAGRLGVSQMSVSRIQKRAIDKLKEVLDEDS</sequence>
<feature type="domain" description="RNA polymerase sigma-70" evidence="5">
    <location>
        <begin position="220"/>
        <end position="246"/>
    </location>
</feature>
<proteinExistence type="predicted"/>
<dbReference type="InterPro" id="IPR014284">
    <property type="entry name" value="RNA_pol_sigma-70_dom"/>
</dbReference>
<evidence type="ECO:0000313" key="6">
    <source>
        <dbReference type="EMBL" id="TFE86347.1"/>
    </source>
</evidence>
<gene>
    <name evidence="6" type="ORF">B5M42_14745</name>
</gene>
<evidence type="ECO:0000313" key="7">
    <source>
        <dbReference type="Proteomes" id="UP000298246"/>
    </source>
</evidence>
<dbReference type="Pfam" id="PF04542">
    <property type="entry name" value="Sigma70_r2"/>
    <property type="match status" value="1"/>
</dbReference>
<dbReference type="InterPro" id="IPR007624">
    <property type="entry name" value="RNA_pol_sigma70_r3"/>
</dbReference>
<dbReference type="PANTHER" id="PTHR30385">
    <property type="entry name" value="SIGMA FACTOR F FLAGELLAR"/>
    <property type="match status" value="1"/>
</dbReference>
<dbReference type="Proteomes" id="UP000298246">
    <property type="component" value="Unassembled WGS sequence"/>
</dbReference>
<organism evidence="6 7">
    <name type="scientific">Paenibacillus athensensis</name>
    <dbReference type="NCBI Taxonomy" id="1967502"/>
    <lineage>
        <taxon>Bacteria</taxon>
        <taxon>Bacillati</taxon>
        <taxon>Bacillota</taxon>
        <taxon>Bacilli</taxon>
        <taxon>Bacillales</taxon>
        <taxon>Paenibacillaceae</taxon>
        <taxon>Paenibacillus</taxon>
    </lineage>
</organism>
<dbReference type="InterPro" id="IPR007630">
    <property type="entry name" value="RNA_pol_sigma70_r4"/>
</dbReference>
<dbReference type="Gene3D" id="1.20.140.160">
    <property type="match status" value="1"/>
</dbReference>
<dbReference type="Pfam" id="PF04545">
    <property type="entry name" value="Sigma70_r4"/>
    <property type="match status" value="1"/>
</dbReference>
<dbReference type="InterPro" id="IPR000943">
    <property type="entry name" value="RNA_pol_sigma70"/>
</dbReference>
<dbReference type="GO" id="GO:0006352">
    <property type="term" value="P:DNA-templated transcription initiation"/>
    <property type="evidence" value="ECO:0007669"/>
    <property type="project" value="InterPro"/>
</dbReference>
<dbReference type="InterPro" id="IPR013325">
    <property type="entry name" value="RNA_pol_sigma_r2"/>
</dbReference>
<dbReference type="SUPFAM" id="SSF88946">
    <property type="entry name" value="Sigma2 domain of RNA polymerase sigma factors"/>
    <property type="match status" value="1"/>
</dbReference>
<protein>
    <submittedName>
        <fullName evidence="6">RNA polymerase subunit sigma-70</fullName>
    </submittedName>
</protein>
<keyword evidence="1" id="KW-0805">Transcription regulation</keyword>
<evidence type="ECO:0000259" key="5">
    <source>
        <dbReference type="PROSITE" id="PS00716"/>
    </source>
</evidence>
<dbReference type="InterPro" id="IPR007627">
    <property type="entry name" value="RNA_pol_sigma70_r2"/>
</dbReference>
<evidence type="ECO:0000256" key="4">
    <source>
        <dbReference type="ARBA" id="ARBA00023163"/>
    </source>
</evidence>
<reference evidence="6 7" key="1">
    <citation type="submission" date="2017-03" db="EMBL/GenBank/DDBJ databases">
        <title>Isolation of Levoglucosan Utilizing Bacteria.</title>
        <authorList>
            <person name="Arya A.S."/>
        </authorList>
    </citation>
    <scope>NUCLEOTIDE SEQUENCE [LARGE SCALE GENOMIC DNA]</scope>
    <source>
        <strain evidence="6 7">MEC069</strain>
    </source>
</reference>
<dbReference type="RefSeq" id="WP_134754133.1">
    <property type="nucleotide sequence ID" value="NZ_MYFO02000014.1"/>
</dbReference>
<dbReference type="InterPro" id="IPR013324">
    <property type="entry name" value="RNA_pol_sigma_r3/r4-like"/>
</dbReference>
<dbReference type="PROSITE" id="PS00716">
    <property type="entry name" value="SIGMA70_2"/>
    <property type="match status" value="1"/>
</dbReference>
<dbReference type="CDD" id="cd06171">
    <property type="entry name" value="Sigma70_r4"/>
    <property type="match status" value="1"/>
</dbReference>
<dbReference type="NCBIfam" id="TIGR02937">
    <property type="entry name" value="sigma70-ECF"/>
    <property type="match status" value="1"/>
</dbReference>
<dbReference type="SUPFAM" id="SSF88659">
    <property type="entry name" value="Sigma3 and sigma4 domains of RNA polymerase sigma factors"/>
    <property type="match status" value="2"/>
</dbReference>
<accession>A0A4Y8Q0Y4</accession>
<dbReference type="EMBL" id="MYFO01000019">
    <property type="protein sequence ID" value="TFE86347.1"/>
    <property type="molecule type" value="Genomic_DNA"/>
</dbReference>
<evidence type="ECO:0000256" key="3">
    <source>
        <dbReference type="ARBA" id="ARBA00023125"/>
    </source>
</evidence>
<name>A0A4Y8Q0Y4_9BACL</name>
<evidence type="ECO:0000256" key="1">
    <source>
        <dbReference type="ARBA" id="ARBA00023015"/>
    </source>
</evidence>
<keyword evidence="3" id="KW-0238">DNA-binding</keyword>
<comment type="caution">
    <text evidence="6">The sequence shown here is derived from an EMBL/GenBank/DDBJ whole genome shotgun (WGS) entry which is preliminary data.</text>
</comment>
<dbReference type="Gene3D" id="1.10.1740.10">
    <property type="match status" value="1"/>
</dbReference>
<dbReference type="AlphaFoldDB" id="A0A4Y8Q0Y4"/>
<dbReference type="GO" id="GO:0003677">
    <property type="term" value="F:DNA binding"/>
    <property type="evidence" value="ECO:0007669"/>
    <property type="project" value="UniProtKB-KW"/>
</dbReference>
<dbReference type="PANTHER" id="PTHR30385:SF4">
    <property type="entry name" value="RNA POLYMERASE SIGMA-E FACTOR"/>
    <property type="match status" value="1"/>
</dbReference>